<dbReference type="InterPro" id="IPR050266">
    <property type="entry name" value="AB_hydrolase_sf"/>
</dbReference>
<protein>
    <submittedName>
        <fullName evidence="2">Alpha/beta hydrolase</fullName>
    </submittedName>
</protein>
<reference evidence="3" key="1">
    <citation type="submission" date="2021-11" db="EMBL/GenBank/DDBJ databases">
        <title>Cultivation dependent microbiological survey of springs from the worlds oldest radium mine currently devoted to the extraction of radon-saturated water.</title>
        <authorList>
            <person name="Kapinusova G."/>
            <person name="Smrhova T."/>
            <person name="Strejcek M."/>
            <person name="Suman J."/>
            <person name="Jani K."/>
            <person name="Pajer P."/>
            <person name="Uhlik O."/>
        </authorList>
    </citation>
    <scope>NUCLEOTIDE SEQUENCE [LARGE SCALE GENOMIC DNA]</scope>
    <source>
        <strain evidence="3">J379</strain>
    </source>
</reference>
<dbReference type="Pfam" id="PF00561">
    <property type="entry name" value="Abhydrolase_1"/>
    <property type="match status" value="1"/>
</dbReference>
<evidence type="ECO:0000313" key="2">
    <source>
        <dbReference type="EMBL" id="UUY04954.1"/>
    </source>
</evidence>
<dbReference type="RefSeq" id="WP_353865430.1">
    <property type="nucleotide sequence ID" value="NZ_CP088295.1"/>
</dbReference>
<dbReference type="InterPro" id="IPR029058">
    <property type="entry name" value="AB_hydrolase_fold"/>
</dbReference>
<feature type="domain" description="AB hydrolase-1" evidence="1">
    <location>
        <begin position="31"/>
        <end position="260"/>
    </location>
</feature>
<name>A0ABY5PK14_9ACTN</name>
<dbReference type="SUPFAM" id="SSF53474">
    <property type="entry name" value="alpha/beta-Hydrolases"/>
    <property type="match status" value="1"/>
</dbReference>
<evidence type="ECO:0000259" key="1">
    <source>
        <dbReference type="Pfam" id="PF00561"/>
    </source>
</evidence>
<keyword evidence="3" id="KW-1185">Reference proteome</keyword>
<dbReference type="PANTHER" id="PTHR43798:SF33">
    <property type="entry name" value="HYDROLASE, PUTATIVE (AFU_ORTHOLOGUE AFUA_2G14860)-RELATED"/>
    <property type="match status" value="1"/>
</dbReference>
<proteinExistence type="predicted"/>
<keyword evidence="2" id="KW-0378">Hydrolase</keyword>
<sequence length="272" mass="30091">MGLREVRSEGLELDGQPVFYRRAGDDEIPALYVHGVPTSSDDWVPFLRRGGGIAPDLPGFGRSGKRGDLDFTMEGYAEFLERFLDLLGIEKVRLCVHDWGCVGLLWAMRDPSRVTRLVVMNAVPLLPGYRWHRTARMWRTPGLGEFSMGLGSAKPVMKALLTEATPKRGSLPKAFREEIAEHFDQGTQRAILKLYRSSPPDKLAVAGEALGTIKAPALVLWGEADPYIPTRFASGYAAALGDARLELVEGAGHWPWLDRPELVERVCAHLDG</sequence>
<gene>
    <name evidence="2" type="ORF">LRS13_05340</name>
</gene>
<dbReference type="InterPro" id="IPR000073">
    <property type="entry name" value="AB_hydrolase_1"/>
</dbReference>
<organism evidence="2 3">
    <name type="scientific">Svornostia abyssi</name>
    <dbReference type="NCBI Taxonomy" id="2898438"/>
    <lineage>
        <taxon>Bacteria</taxon>
        <taxon>Bacillati</taxon>
        <taxon>Actinomycetota</taxon>
        <taxon>Thermoleophilia</taxon>
        <taxon>Solirubrobacterales</taxon>
        <taxon>Baekduiaceae</taxon>
        <taxon>Svornostia</taxon>
    </lineage>
</organism>
<accession>A0ABY5PK14</accession>
<dbReference type="PANTHER" id="PTHR43798">
    <property type="entry name" value="MONOACYLGLYCEROL LIPASE"/>
    <property type="match status" value="1"/>
</dbReference>
<dbReference type="Gene3D" id="3.40.50.1820">
    <property type="entry name" value="alpha/beta hydrolase"/>
    <property type="match status" value="1"/>
</dbReference>
<dbReference type="GO" id="GO:0016787">
    <property type="term" value="F:hydrolase activity"/>
    <property type="evidence" value="ECO:0007669"/>
    <property type="project" value="UniProtKB-KW"/>
</dbReference>
<dbReference type="EMBL" id="CP088295">
    <property type="protein sequence ID" value="UUY04954.1"/>
    <property type="molecule type" value="Genomic_DNA"/>
</dbReference>
<dbReference type="PRINTS" id="PR00111">
    <property type="entry name" value="ABHYDROLASE"/>
</dbReference>
<dbReference type="Proteomes" id="UP001058860">
    <property type="component" value="Chromosome"/>
</dbReference>
<evidence type="ECO:0000313" key="3">
    <source>
        <dbReference type="Proteomes" id="UP001058860"/>
    </source>
</evidence>